<name>A0ABY7ECJ8_MYAAR</name>
<keyword evidence="1" id="KW-1133">Transmembrane helix</keyword>
<dbReference type="Proteomes" id="UP001164746">
    <property type="component" value="Chromosome 5"/>
</dbReference>
<keyword evidence="1" id="KW-0812">Transmembrane</keyword>
<evidence type="ECO:0000313" key="2">
    <source>
        <dbReference type="EMBL" id="WAR06443.1"/>
    </source>
</evidence>
<gene>
    <name evidence="2" type="ORF">MAR_021812</name>
</gene>
<keyword evidence="3" id="KW-1185">Reference proteome</keyword>
<sequence>MYFQNDTMSTTVTNLATTHNYTDDPVFVTLRLLVFLSVVVLFFALGLGCYRIRQRCSKDDYRFLDVI</sequence>
<accession>A0ABY7ECJ8</accession>
<feature type="transmembrane region" description="Helical" evidence="1">
    <location>
        <begin position="32"/>
        <end position="52"/>
    </location>
</feature>
<keyword evidence="1" id="KW-0472">Membrane</keyword>
<dbReference type="EMBL" id="CP111016">
    <property type="protein sequence ID" value="WAR06443.1"/>
    <property type="molecule type" value="Genomic_DNA"/>
</dbReference>
<organism evidence="2 3">
    <name type="scientific">Mya arenaria</name>
    <name type="common">Soft-shell clam</name>
    <dbReference type="NCBI Taxonomy" id="6604"/>
    <lineage>
        <taxon>Eukaryota</taxon>
        <taxon>Metazoa</taxon>
        <taxon>Spiralia</taxon>
        <taxon>Lophotrochozoa</taxon>
        <taxon>Mollusca</taxon>
        <taxon>Bivalvia</taxon>
        <taxon>Autobranchia</taxon>
        <taxon>Heteroconchia</taxon>
        <taxon>Euheterodonta</taxon>
        <taxon>Imparidentia</taxon>
        <taxon>Neoheterodontei</taxon>
        <taxon>Myida</taxon>
        <taxon>Myoidea</taxon>
        <taxon>Myidae</taxon>
        <taxon>Mya</taxon>
    </lineage>
</organism>
<proteinExistence type="predicted"/>
<evidence type="ECO:0000256" key="1">
    <source>
        <dbReference type="SAM" id="Phobius"/>
    </source>
</evidence>
<evidence type="ECO:0000313" key="3">
    <source>
        <dbReference type="Proteomes" id="UP001164746"/>
    </source>
</evidence>
<protein>
    <submittedName>
        <fullName evidence="2">Uncharacterized protein</fullName>
    </submittedName>
</protein>
<reference evidence="2" key="1">
    <citation type="submission" date="2022-11" db="EMBL/GenBank/DDBJ databases">
        <title>Centuries of genome instability and evolution in soft-shell clam transmissible cancer (bioRxiv).</title>
        <authorList>
            <person name="Hart S.F.M."/>
            <person name="Yonemitsu M.A."/>
            <person name="Giersch R.M."/>
            <person name="Beal B.F."/>
            <person name="Arriagada G."/>
            <person name="Davis B.W."/>
            <person name="Ostrander E.A."/>
            <person name="Goff S.P."/>
            <person name="Metzger M.J."/>
        </authorList>
    </citation>
    <scope>NUCLEOTIDE SEQUENCE</scope>
    <source>
        <strain evidence="2">MELC-2E11</strain>
        <tissue evidence="2">Siphon/mantle</tissue>
    </source>
</reference>